<dbReference type="EMBL" id="NWUJ01000010">
    <property type="protein sequence ID" value="PFH32929.1"/>
    <property type="molecule type" value="Genomic_DNA"/>
</dbReference>
<dbReference type="PANTHER" id="PTHR10782">
    <property type="entry name" value="ZINC FINGER MIZ DOMAIN-CONTAINING PROTEIN"/>
    <property type="match status" value="1"/>
</dbReference>
<feature type="compositionally biased region" description="Polar residues" evidence="5">
    <location>
        <begin position="25"/>
        <end position="34"/>
    </location>
</feature>
<name>A0A2A9M4Q3_BESBE</name>
<feature type="region of interest" description="Disordered" evidence="5">
    <location>
        <begin position="135"/>
        <end position="455"/>
    </location>
</feature>
<feature type="compositionally biased region" description="Basic and acidic residues" evidence="5">
    <location>
        <begin position="396"/>
        <end position="410"/>
    </location>
</feature>
<dbReference type="RefSeq" id="XP_029216938.1">
    <property type="nucleotide sequence ID" value="XM_029360271.1"/>
</dbReference>
<feature type="compositionally biased region" description="Basic and acidic residues" evidence="5">
    <location>
        <begin position="190"/>
        <end position="200"/>
    </location>
</feature>
<protein>
    <submittedName>
        <fullName evidence="7">MIZ/SP-RING zinc finger domain-containing protein</fullName>
    </submittedName>
</protein>
<keyword evidence="1" id="KW-0479">Metal-binding</keyword>
<feature type="region of interest" description="Disordered" evidence="5">
    <location>
        <begin position="569"/>
        <end position="590"/>
    </location>
</feature>
<feature type="compositionally biased region" description="Basic and acidic residues" evidence="5">
    <location>
        <begin position="573"/>
        <end position="582"/>
    </location>
</feature>
<dbReference type="Gene3D" id="3.30.40.10">
    <property type="entry name" value="Zinc/RING finger domain, C3HC4 (zinc finger)"/>
    <property type="match status" value="1"/>
</dbReference>
<keyword evidence="8" id="KW-1185">Reference proteome</keyword>
<feature type="compositionally biased region" description="Basic and acidic residues" evidence="5">
    <location>
        <begin position="371"/>
        <end position="384"/>
    </location>
</feature>
<feature type="coiled-coil region" evidence="4">
    <location>
        <begin position="624"/>
        <end position="651"/>
    </location>
</feature>
<evidence type="ECO:0000259" key="6">
    <source>
        <dbReference type="Pfam" id="PF02891"/>
    </source>
</evidence>
<evidence type="ECO:0000256" key="4">
    <source>
        <dbReference type="SAM" id="Coils"/>
    </source>
</evidence>
<feature type="compositionally biased region" description="Basic and acidic residues" evidence="5">
    <location>
        <begin position="167"/>
        <end position="181"/>
    </location>
</feature>
<dbReference type="GeneID" id="40306603"/>
<dbReference type="AlphaFoldDB" id="A0A2A9M4Q3"/>
<feature type="compositionally biased region" description="Basic and acidic residues" evidence="5">
    <location>
        <begin position="307"/>
        <end position="354"/>
    </location>
</feature>
<feature type="region of interest" description="Disordered" evidence="5">
    <location>
        <begin position="87"/>
        <end position="123"/>
    </location>
</feature>
<dbReference type="InterPro" id="IPR004181">
    <property type="entry name" value="Znf_MIZ"/>
</dbReference>
<feature type="compositionally biased region" description="Basic and acidic residues" evidence="5">
    <location>
        <begin position="135"/>
        <end position="146"/>
    </location>
</feature>
<dbReference type="GO" id="GO:0016925">
    <property type="term" value="P:protein sumoylation"/>
    <property type="evidence" value="ECO:0007669"/>
    <property type="project" value="TreeGrafter"/>
</dbReference>
<sequence>MGNQPSACSGESGRSDHEWDEGEEVSNSFCTPSRSFPVGLVRRRSGSAPGQARKRSPSFCTASGDATEIAVSISGCRDWNARDFSPLPNCNAQEQTSHVSSSPFPRELSNKHRGLGTGAPARRCYGASTECRQCRETEASQRRRDDDEAFFSPSSSPRSKRRFQSPPERESSTRRELDAARRRSHGTNGFDERWNERERAAAVSSTWRAAEDLADARSLEDCLQRQERPRVHTDGSRKKNDAEGHHGCHSHAELGRAQTAYGDEPPLGYGLRKRTRQMREEEERNQQLKRRLCEVEDDQNRAGGADEAWREHCGSSRRNAAESPHDEGGLRREQSQSWPHRDCARENDQSERGPSHSSHASQDFSSGSGRDVAEEAEEKRRGYEGRGGTWIPYTPIDDRRGSHPRGDCSRARSFHNLSPEKATRDFARGKEAAQLGPDDGGLEAPSSQHALRPSPRVRECGLPEDETHAVSPHSLRFRARRGHGSVDWASTEMWMRGDASRSEHGSPCRDSCAQQTSRSLVGGHASSLYAHVRHKVPSHRVPSSAGRRTTSESGVRRVGGFFSCFEGSPSDNAHARGERDAVAGEETPQGRVVDRRSLEADGLLEVKNMNEVADKPAGAGGGTLDAWTERLEEALQQLMTQQRMARLAQNTWKLHGKEISLLNARALCLCEEMFSGHKGTLDAFFSGRDAAWLVTASQFAEEQAGAGREYERLKNSVLRCAHCRVSVHALCGAVATMFPRRRHRFYCCVCRLLLFDPSSEVTWCSSITSLACPPHHASGEDPDAPPALAPSAAGRCVLPFSYSPVLQRELAASPAAALELRFFPMDDPTCGRHRPYLPDRLQIFFNPPIRALGSAGTETWALSRRRGYRPETEEERTKRDAFVSYSFAEAARGTGRSGPAAPAHRMSPRRNREESEATRSSAAGFDCSIPDFQAIYDPVVPHLHPKPPLYLADIKRHAKPKNGMNYVVARGQHREGRLFLAQLVCSLPVEESQLLEAIVQRRSLPIPYCTDFLKWLVAQQARCPSTSSDIVEVFNESQRAVRVFEERKAGTSDGRGIRRSSASLTATRGTRDSHGSTDVQSEDFGEDGLACNTESSEPQPKRSFWSAIIERLPGFKRRKKEPSPQVNTTSASAPASSPVLTLSLFSDDIAGRLRTPVRSVHCRHPECFDLQFYVRTNYLRHCGKSSWKCPLCEEYAFPHELYVDTLVQEILHMTNFAPPKRKAKTVSFHSLGLEKYVISQYVEDEFEDLSAELSGW</sequence>
<dbReference type="InterPro" id="IPR013083">
    <property type="entry name" value="Znf_RING/FYVE/PHD"/>
</dbReference>
<dbReference type="STRING" id="94643.A0A2A9M4Q3"/>
<feature type="compositionally biased region" description="Low complexity" evidence="5">
    <location>
        <begin position="355"/>
        <end position="369"/>
    </location>
</feature>
<reference evidence="7 8" key="1">
    <citation type="submission" date="2017-09" db="EMBL/GenBank/DDBJ databases">
        <title>Genome sequencing of Besnoitia besnoiti strain Bb-Ger1.</title>
        <authorList>
            <person name="Schares G."/>
            <person name="Venepally P."/>
            <person name="Lorenzi H.A."/>
        </authorList>
    </citation>
    <scope>NUCLEOTIDE SEQUENCE [LARGE SCALE GENOMIC DNA]</scope>
    <source>
        <strain evidence="7 8">Bb-Ger1</strain>
    </source>
</reference>
<dbReference type="Pfam" id="PF02891">
    <property type="entry name" value="zf-MIZ"/>
    <property type="match status" value="1"/>
</dbReference>
<keyword evidence="4" id="KW-0175">Coiled coil</keyword>
<feature type="compositionally biased region" description="Basic and acidic residues" evidence="5">
    <location>
        <begin position="277"/>
        <end position="300"/>
    </location>
</feature>
<dbReference type="GO" id="GO:0061665">
    <property type="term" value="F:SUMO ligase activity"/>
    <property type="evidence" value="ECO:0007669"/>
    <property type="project" value="TreeGrafter"/>
</dbReference>
<feature type="domain" description="SP-RING-type" evidence="6">
    <location>
        <begin position="1152"/>
        <end position="1193"/>
    </location>
</feature>
<dbReference type="GO" id="GO:0000785">
    <property type="term" value="C:chromatin"/>
    <property type="evidence" value="ECO:0007669"/>
    <property type="project" value="TreeGrafter"/>
</dbReference>
<evidence type="ECO:0000256" key="2">
    <source>
        <dbReference type="ARBA" id="ARBA00022771"/>
    </source>
</evidence>
<dbReference type="OrthoDB" id="333585at2759"/>
<dbReference type="Proteomes" id="UP000224006">
    <property type="component" value="Chromosome IX"/>
</dbReference>
<dbReference type="PANTHER" id="PTHR10782:SF96">
    <property type="entry name" value="SP-RING-TYPE DOMAIN-CONTAINING PROTEIN"/>
    <property type="match status" value="1"/>
</dbReference>
<evidence type="ECO:0000313" key="8">
    <source>
        <dbReference type="Proteomes" id="UP000224006"/>
    </source>
</evidence>
<keyword evidence="2" id="KW-0863">Zinc-finger</keyword>
<feature type="region of interest" description="Disordered" evidence="5">
    <location>
        <begin position="892"/>
        <end position="921"/>
    </location>
</feature>
<dbReference type="VEuPathDB" id="ToxoDB:BESB_015420"/>
<gene>
    <name evidence="7" type="ORF">BESB_015420</name>
</gene>
<accession>A0A2A9M4Q3</accession>
<dbReference type="GO" id="GO:0008270">
    <property type="term" value="F:zinc ion binding"/>
    <property type="evidence" value="ECO:0007669"/>
    <property type="project" value="UniProtKB-KW"/>
</dbReference>
<keyword evidence="3" id="KW-0862">Zinc</keyword>
<feature type="region of interest" description="Disordered" evidence="5">
    <location>
        <begin position="1"/>
        <end position="62"/>
    </location>
</feature>
<dbReference type="CDD" id="cd16650">
    <property type="entry name" value="SP-RING_PIAS-like"/>
    <property type="match status" value="1"/>
</dbReference>
<evidence type="ECO:0000256" key="5">
    <source>
        <dbReference type="SAM" id="MobiDB-lite"/>
    </source>
</evidence>
<proteinExistence type="predicted"/>
<evidence type="ECO:0000256" key="3">
    <source>
        <dbReference type="ARBA" id="ARBA00022833"/>
    </source>
</evidence>
<feature type="compositionally biased region" description="Polar residues" evidence="5">
    <location>
        <begin position="88"/>
        <end position="103"/>
    </location>
</feature>
<dbReference type="KEGG" id="bbes:BESB_015420"/>
<feature type="compositionally biased region" description="Basic and acidic residues" evidence="5">
    <location>
        <begin position="421"/>
        <end position="431"/>
    </location>
</feature>
<feature type="region of interest" description="Disordered" evidence="5">
    <location>
        <begin position="1045"/>
        <end position="1100"/>
    </location>
</feature>
<organism evidence="7 8">
    <name type="scientific">Besnoitia besnoiti</name>
    <name type="common">Apicomplexan protozoan</name>
    <dbReference type="NCBI Taxonomy" id="94643"/>
    <lineage>
        <taxon>Eukaryota</taxon>
        <taxon>Sar</taxon>
        <taxon>Alveolata</taxon>
        <taxon>Apicomplexa</taxon>
        <taxon>Conoidasida</taxon>
        <taxon>Coccidia</taxon>
        <taxon>Eucoccidiorida</taxon>
        <taxon>Eimeriorina</taxon>
        <taxon>Sarcocystidae</taxon>
        <taxon>Besnoitia</taxon>
    </lineage>
</organism>
<feature type="compositionally biased region" description="Basic and acidic residues" evidence="5">
    <location>
        <begin position="209"/>
        <end position="254"/>
    </location>
</feature>
<evidence type="ECO:0000256" key="1">
    <source>
        <dbReference type="ARBA" id="ARBA00022723"/>
    </source>
</evidence>
<evidence type="ECO:0000313" key="7">
    <source>
        <dbReference type="EMBL" id="PFH32929.1"/>
    </source>
</evidence>
<comment type="caution">
    <text evidence="7">The sequence shown here is derived from an EMBL/GenBank/DDBJ whole genome shotgun (WGS) entry which is preliminary data.</text>
</comment>